<dbReference type="AlphaFoldDB" id="A0A9Q1FV53"/>
<dbReference type="InterPro" id="IPR039471">
    <property type="entry name" value="CXorf65-like"/>
</dbReference>
<dbReference type="Proteomes" id="UP001152622">
    <property type="component" value="Chromosome 3"/>
</dbReference>
<dbReference type="Pfam" id="PF15874">
    <property type="entry name" value="Il2rg"/>
    <property type="match status" value="1"/>
</dbReference>
<comment type="caution">
    <text evidence="1">The sequence shown here is derived from an EMBL/GenBank/DDBJ whole genome shotgun (WGS) entry which is preliminary data.</text>
</comment>
<protein>
    <submittedName>
        <fullName evidence="1">Uncharacterized protein</fullName>
    </submittedName>
</protein>
<proteinExistence type="predicted"/>
<keyword evidence="2" id="KW-1185">Reference proteome</keyword>
<dbReference type="PANTHER" id="PTHR33887">
    <property type="entry name" value="PB1 DOMAIN-CONTAINING PROTEIN"/>
    <property type="match status" value="1"/>
</dbReference>
<evidence type="ECO:0000313" key="2">
    <source>
        <dbReference type="Proteomes" id="UP001152622"/>
    </source>
</evidence>
<organism evidence="1 2">
    <name type="scientific">Synaphobranchus kaupii</name>
    <name type="common">Kaup's arrowtooth eel</name>
    <dbReference type="NCBI Taxonomy" id="118154"/>
    <lineage>
        <taxon>Eukaryota</taxon>
        <taxon>Metazoa</taxon>
        <taxon>Chordata</taxon>
        <taxon>Craniata</taxon>
        <taxon>Vertebrata</taxon>
        <taxon>Euteleostomi</taxon>
        <taxon>Actinopterygii</taxon>
        <taxon>Neopterygii</taxon>
        <taxon>Teleostei</taxon>
        <taxon>Anguilliformes</taxon>
        <taxon>Synaphobranchidae</taxon>
        <taxon>Synaphobranchus</taxon>
    </lineage>
</organism>
<dbReference type="OrthoDB" id="8807723at2759"/>
<dbReference type="PANTHER" id="PTHR33887:SF5">
    <property type="entry name" value="PB1 DOMAIN-CONTAINING PROTEIN"/>
    <property type="match status" value="1"/>
</dbReference>
<accession>A0A9Q1FV53</accession>
<gene>
    <name evidence="1" type="ORF">SKAU_G00082740</name>
</gene>
<dbReference type="EMBL" id="JAINUF010000003">
    <property type="protein sequence ID" value="KAJ8368246.1"/>
    <property type="molecule type" value="Genomic_DNA"/>
</dbReference>
<evidence type="ECO:0000313" key="1">
    <source>
        <dbReference type="EMBL" id="KAJ8368246.1"/>
    </source>
</evidence>
<reference evidence="1" key="1">
    <citation type="journal article" date="2023" name="Science">
        <title>Genome structures resolve the early diversification of teleost fishes.</title>
        <authorList>
            <person name="Parey E."/>
            <person name="Louis A."/>
            <person name="Montfort J."/>
            <person name="Bouchez O."/>
            <person name="Roques C."/>
            <person name="Iampietro C."/>
            <person name="Lluch J."/>
            <person name="Castinel A."/>
            <person name="Donnadieu C."/>
            <person name="Desvignes T."/>
            <person name="Floi Bucao C."/>
            <person name="Jouanno E."/>
            <person name="Wen M."/>
            <person name="Mejri S."/>
            <person name="Dirks R."/>
            <person name="Jansen H."/>
            <person name="Henkel C."/>
            <person name="Chen W.J."/>
            <person name="Zahm M."/>
            <person name="Cabau C."/>
            <person name="Klopp C."/>
            <person name="Thompson A.W."/>
            <person name="Robinson-Rechavi M."/>
            <person name="Braasch I."/>
            <person name="Lecointre G."/>
            <person name="Bobe J."/>
            <person name="Postlethwait J.H."/>
            <person name="Berthelot C."/>
            <person name="Roest Crollius H."/>
            <person name="Guiguen Y."/>
        </authorList>
    </citation>
    <scope>NUCLEOTIDE SEQUENCE</scope>
    <source>
        <strain evidence="1">WJC10195</strain>
    </source>
</reference>
<sequence length="133" mass="15560">MFITVLHADKEQTLFNIHCKISVLLDSIRSHCHCEYEAEIDLVDENAEVKNLLDRRDEYASLALREREEYALVSVRWLDDSEQPLYTLLLQDQVPQHTRFIAKLRSKQGSRALGIQPQRKRTKRISTLSRAPQ</sequence>
<name>A0A9Q1FV53_SYNKA</name>